<proteinExistence type="predicted"/>
<evidence type="ECO:0000259" key="1">
    <source>
        <dbReference type="Pfam" id="PF04389"/>
    </source>
</evidence>
<dbReference type="AlphaFoldDB" id="A0A7C5X1H6"/>
<dbReference type="Gene3D" id="3.40.630.10">
    <property type="entry name" value="Zn peptidases"/>
    <property type="match status" value="1"/>
</dbReference>
<sequence>MKSKTYRELTERAYEYLTLNRFPNTNGHREAKRFLKNLLREKSIPFWEEPFSVKKRVPIGASLEVEGRKVQAFPFVGSIGGSFEGYLKEDFIEGDIALQTAKGIDWNALKAKNIKAVVCYLKELDQVFYGITEEEMAVVCIKRSDLPKVKDFYIKLKVEVREEELKLSNLVFELGRGPVVYIVAHMDTKPKTQGAIDNGLASLLLPYLYEELRENYNIPFKLRFLITDGEEVGLEGSQFHTLKKPKHAYYCINLDGIGWQNPAILYKDKEGYNDHWLAEAFYRSAKEIGFEVEFRAVPSAKSDHIPFKRAGLKTLFLSSHPLPIRHTLCDTYDAVDWHIARLWFFSIVNFLRNLGRL</sequence>
<reference evidence="2" key="1">
    <citation type="journal article" date="2020" name="mSystems">
        <title>Genome- and Community-Level Interaction Insights into Carbon Utilization and Element Cycling Functions of Hydrothermarchaeota in Hydrothermal Sediment.</title>
        <authorList>
            <person name="Zhou Z."/>
            <person name="Liu Y."/>
            <person name="Xu W."/>
            <person name="Pan J."/>
            <person name="Luo Z.H."/>
            <person name="Li M."/>
        </authorList>
    </citation>
    <scope>NUCLEOTIDE SEQUENCE [LARGE SCALE GENOMIC DNA]</scope>
    <source>
        <strain evidence="2">SpSt-114</strain>
    </source>
</reference>
<gene>
    <name evidence="2" type="ORF">ENN04_05255</name>
</gene>
<feature type="domain" description="Peptidase M28" evidence="1">
    <location>
        <begin position="178"/>
        <end position="344"/>
    </location>
</feature>
<organism evidence="2">
    <name type="scientific">Thermocrinis ruber</name>
    <dbReference type="NCBI Taxonomy" id="75906"/>
    <lineage>
        <taxon>Bacteria</taxon>
        <taxon>Pseudomonadati</taxon>
        <taxon>Aquificota</taxon>
        <taxon>Aquificia</taxon>
        <taxon>Aquificales</taxon>
        <taxon>Aquificaceae</taxon>
        <taxon>Thermocrinis</taxon>
    </lineage>
</organism>
<comment type="caution">
    <text evidence="2">The sequence shown here is derived from an EMBL/GenBank/DDBJ whole genome shotgun (WGS) entry which is preliminary data.</text>
</comment>
<dbReference type="EMBL" id="DSAC01000064">
    <property type="protein sequence ID" value="HHO74031.1"/>
    <property type="molecule type" value="Genomic_DNA"/>
</dbReference>
<dbReference type="InterPro" id="IPR007484">
    <property type="entry name" value="Peptidase_M28"/>
</dbReference>
<dbReference type="Pfam" id="PF04389">
    <property type="entry name" value="Peptidase_M28"/>
    <property type="match status" value="1"/>
</dbReference>
<name>A0A7C5X1H6_9AQUI</name>
<accession>A0A7C5X1H6</accession>
<evidence type="ECO:0000313" key="2">
    <source>
        <dbReference type="EMBL" id="HHO74031.1"/>
    </source>
</evidence>
<protein>
    <submittedName>
        <fullName evidence="2">M28 family peptidase</fullName>
    </submittedName>
</protein>
<dbReference type="SUPFAM" id="SSF53187">
    <property type="entry name" value="Zn-dependent exopeptidases"/>
    <property type="match status" value="1"/>
</dbReference>